<organism evidence="1 2">
    <name type="scientific">Sulfitobacter guttiformis</name>
    <dbReference type="NCBI Taxonomy" id="74349"/>
    <lineage>
        <taxon>Bacteria</taxon>
        <taxon>Pseudomonadati</taxon>
        <taxon>Pseudomonadota</taxon>
        <taxon>Alphaproteobacteria</taxon>
        <taxon>Rhodobacterales</taxon>
        <taxon>Roseobacteraceae</taxon>
        <taxon>Sulfitobacter</taxon>
    </lineage>
</organism>
<reference evidence="1 2" key="1">
    <citation type="submission" date="2018-09" db="EMBL/GenBank/DDBJ databases">
        <title>Genomic Encyclopedia of Archaeal and Bacterial Type Strains, Phase II (KMG-II): from individual species to whole genera.</title>
        <authorList>
            <person name="Goeker M."/>
        </authorList>
    </citation>
    <scope>NUCLEOTIDE SEQUENCE [LARGE SCALE GENOMIC DNA]</scope>
    <source>
        <strain evidence="1 2">DSM 11458</strain>
    </source>
</reference>
<gene>
    <name evidence="1" type="ORF">C8N30_3385</name>
</gene>
<comment type="caution">
    <text evidence="1">The sequence shown here is derived from an EMBL/GenBank/DDBJ whole genome shotgun (WGS) entry which is preliminary data.</text>
</comment>
<proteinExistence type="predicted"/>
<name>A0A420DJ85_9RHOB</name>
<dbReference type="Proteomes" id="UP000284407">
    <property type="component" value="Unassembled WGS sequence"/>
</dbReference>
<accession>A0A420DJ85</accession>
<dbReference type="STRING" id="1443111.Z949_1098"/>
<keyword evidence="2" id="KW-1185">Reference proteome</keyword>
<evidence type="ECO:0000313" key="2">
    <source>
        <dbReference type="Proteomes" id="UP000284407"/>
    </source>
</evidence>
<dbReference type="EMBL" id="RAQK01000002">
    <property type="protein sequence ID" value="RKE94265.1"/>
    <property type="molecule type" value="Genomic_DNA"/>
</dbReference>
<sequence length="73" mass="8571">MTLADLSHLEVETDWDEAFVTQIRLGQHAVLQLAGKTTLRDSRFSSVSQRVDKRSECWQESWRLMRLLLRLLV</sequence>
<protein>
    <submittedName>
        <fullName evidence="1">Uncharacterized protein</fullName>
    </submittedName>
</protein>
<evidence type="ECO:0000313" key="1">
    <source>
        <dbReference type="EMBL" id="RKE94265.1"/>
    </source>
</evidence>
<dbReference type="AlphaFoldDB" id="A0A420DJ85"/>